<reference evidence="3" key="1">
    <citation type="submission" date="2023-03" db="EMBL/GenBank/DDBJ databases">
        <title>Massive genome expansion in bonnet fungi (Mycena s.s.) driven by repeated elements and novel gene families across ecological guilds.</title>
        <authorList>
            <consortium name="Lawrence Berkeley National Laboratory"/>
            <person name="Harder C.B."/>
            <person name="Miyauchi S."/>
            <person name="Viragh M."/>
            <person name="Kuo A."/>
            <person name="Thoen E."/>
            <person name="Andreopoulos B."/>
            <person name="Lu D."/>
            <person name="Skrede I."/>
            <person name="Drula E."/>
            <person name="Henrissat B."/>
            <person name="Morin E."/>
            <person name="Kohler A."/>
            <person name="Barry K."/>
            <person name="LaButti K."/>
            <person name="Morin E."/>
            <person name="Salamov A."/>
            <person name="Lipzen A."/>
            <person name="Mereny Z."/>
            <person name="Hegedus B."/>
            <person name="Baldrian P."/>
            <person name="Stursova M."/>
            <person name="Weitz H."/>
            <person name="Taylor A."/>
            <person name="Grigoriev I.V."/>
            <person name="Nagy L.G."/>
            <person name="Martin F."/>
            <person name="Kauserud H."/>
        </authorList>
    </citation>
    <scope>NUCLEOTIDE SEQUENCE</scope>
    <source>
        <strain evidence="3">CBHHK182m</strain>
    </source>
</reference>
<sequence length="80" mass="9088">MDRLAPKPQHYNRTMLNNIGQKRGVGVEYSERTTGPPRQPIWTSVVYLNRHEYGRGTASTKFKARELAAEKALALIARGY</sequence>
<dbReference type="InterPro" id="IPR014720">
    <property type="entry name" value="dsRBD_dom"/>
</dbReference>
<dbReference type="SMART" id="SM00358">
    <property type="entry name" value="DSRM"/>
    <property type="match status" value="1"/>
</dbReference>
<dbReference type="Proteomes" id="UP001215598">
    <property type="component" value="Unassembled WGS sequence"/>
</dbReference>
<gene>
    <name evidence="3" type="ORF">B0H16DRAFT_1560230</name>
</gene>
<dbReference type="AlphaFoldDB" id="A0AAD7N3M3"/>
<organism evidence="3 4">
    <name type="scientific">Mycena metata</name>
    <dbReference type="NCBI Taxonomy" id="1033252"/>
    <lineage>
        <taxon>Eukaryota</taxon>
        <taxon>Fungi</taxon>
        <taxon>Dikarya</taxon>
        <taxon>Basidiomycota</taxon>
        <taxon>Agaricomycotina</taxon>
        <taxon>Agaricomycetes</taxon>
        <taxon>Agaricomycetidae</taxon>
        <taxon>Agaricales</taxon>
        <taxon>Marasmiineae</taxon>
        <taxon>Mycenaceae</taxon>
        <taxon>Mycena</taxon>
    </lineage>
</organism>
<comment type="caution">
    <text evidence="3">The sequence shown here is derived from an EMBL/GenBank/DDBJ whole genome shotgun (WGS) entry which is preliminary data.</text>
</comment>
<evidence type="ECO:0000256" key="1">
    <source>
        <dbReference type="PROSITE-ProRule" id="PRU00266"/>
    </source>
</evidence>
<dbReference type="PROSITE" id="PS50137">
    <property type="entry name" value="DS_RBD"/>
    <property type="match status" value="1"/>
</dbReference>
<evidence type="ECO:0000313" key="4">
    <source>
        <dbReference type="Proteomes" id="UP001215598"/>
    </source>
</evidence>
<evidence type="ECO:0000259" key="2">
    <source>
        <dbReference type="PROSITE" id="PS50137"/>
    </source>
</evidence>
<dbReference type="Pfam" id="PF00035">
    <property type="entry name" value="dsrm"/>
    <property type="match status" value="1"/>
</dbReference>
<evidence type="ECO:0000313" key="3">
    <source>
        <dbReference type="EMBL" id="KAJ7744109.1"/>
    </source>
</evidence>
<dbReference type="GO" id="GO:0003723">
    <property type="term" value="F:RNA binding"/>
    <property type="evidence" value="ECO:0007669"/>
    <property type="project" value="UniProtKB-UniRule"/>
</dbReference>
<dbReference type="EMBL" id="JARKIB010000088">
    <property type="protein sequence ID" value="KAJ7744109.1"/>
    <property type="molecule type" value="Genomic_DNA"/>
</dbReference>
<keyword evidence="4" id="KW-1185">Reference proteome</keyword>
<feature type="domain" description="DRBM" evidence="2">
    <location>
        <begin position="11"/>
        <end position="78"/>
    </location>
</feature>
<proteinExistence type="predicted"/>
<keyword evidence="1" id="KW-0694">RNA-binding</keyword>
<dbReference type="SUPFAM" id="SSF54768">
    <property type="entry name" value="dsRNA-binding domain-like"/>
    <property type="match status" value="1"/>
</dbReference>
<protein>
    <recommendedName>
        <fullName evidence="2">DRBM domain-containing protein</fullName>
    </recommendedName>
</protein>
<dbReference type="Gene3D" id="3.30.160.20">
    <property type="match status" value="1"/>
</dbReference>
<accession>A0AAD7N3M3</accession>
<name>A0AAD7N3M3_9AGAR</name>